<name>A0ABV5FY03_9MICC</name>
<dbReference type="EMBL" id="JBHMFI010000001">
    <property type="protein sequence ID" value="MFB9071568.1"/>
    <property type="molecule type" value="Genomic_DNA"/>
</dbReference>
<organism evidence="1 2">
    <name type="scientific">Citricoccus parietis</name>
    <dbReference type="NCBI Taxonomy" id="592307"/>
    <lineage>
        <taxon>Bacteria</taxon>
        <taxon>Bacillati</taxon>
        <taxon>Actinomycetota</taxon>
        <taxon>Actinomycetes</taxon>
        <taxon>Micrococcales</taxon>
        <taxon>Micrococcaceae</taxon>
        <taxon>Citricoccus</taxon>
    </lineage>
</organism>
<evidence type="ECO:0000313" key="2">
    <source>
        <dbReference type="Proteomes" id="UP001589575"/>
    </source>
</evidence>
<gene>
    <name evidence="1" type="ORF">ACFFX0_10280</name>
</gene>
<keyword evidence="2" id="KW-1185">Reference proteome</keyword>
<evidence type="ECO:0000313" key="1">
    <source>
        <dbReference type="EMBL" id="MFB9071568.1"/>
    </source>
</evidence>
<proteinExistence type="predicted"/>
<dbReference type="Proteomes" id="UP001589575">
    <property type="component" value="Unassembled WGS sequence"/>
</dbReference>
<protein>
    <submittedName>
        <fullName evidence="1">Uncharacterized protein</fullName>
    </submittedName>
</protein>
<reference evidence="1 2" key="1">
    <citation type="submission" date="2024-09" db="EMBL/GenBank/DDBJ databases">
        <authorList>
            <person name="Sun Q."/>
            <person name="Mori K."/>
        </authorList>
    </citation>
    <scope>NUCLEOTIDE SEQUENCE [LARGE SCALE GENOMIC DNA]</scope>
    <source>
        <strain evidence="1 2">CCM 7609</strain>
    </source>
</reference>
<sequence>MVLGWQPLHLVRRELHRTGGSGHGDLPLEVAQRDHQAVPVVVFVGPGSRGVPVLEDPHSLVLEDDGVEVTVGLGGILTHGSPRGVLTWWQNRTPGTWCRQ</sequence>
<accession>A0ABV5FY03</accession>
<comment type="caution">
    <text evidence="1">The sequence shown here is derived from an EMBL/GenBank/DDBJ whole genome shotgun (WGS) entry which is preliminary data.</text>
</comment>